<dbReference type="SUPFAM" id="SSF56112">
    <property type="entry name" value="Protein kinase-like (PK-like)"/>
    <property type="match status" value="1"/>
</dbReference>
<keyword evidence="26" id="KW-1185">Reference proteome</keyword>
<evidence type="ECO:0000256" key="17">
    <source>
        <dbReference type="ARBA" id="ARBA00047951"/>
    </source>
</evidence>
<proteinExistence type="predicted"/>
<keyword evidence="15" id="KW-0325">Glycoprotein</keyword>
<dbReference type="InterPro" id="IPR025287">
    <property type="entry name" value="WAK_GUB"/>
</dbReference>
<keyword evidence="12 21" id="KW-1133">Transmembrane helix</keyword>
<dbReference type="InterPro" id="IPR018097">
    <property type="entry name" value="EGF_Ca-bd_CS"/>
</dbReference>
<dbReference type="Pfam" id="PF00069">
    <property type="entry name" value="Pkinase"/>
    <property type="match status" value="1"/>
</dbReference>
<dbReference type="Gene3D" id="1.10.510.10">
    <property type="entry name" value="Transferase(Phosphotransferase) domain 1"/>
    <property type="match status" value="1"/>
</dbReference>
<evidence type="ECO:0000256" key="3">
    <source>
        <dbReference type="ARBA" id="ARBA00022536"/>
    </source>
</evidence>
<evidence type="ECO:0000256" key="9">
    <source>
        <dbReference type="ARBA" id="ARBA00022741"/>
    </source>
</evidence>
<dbReference type="PROSITE" id="PS01187">
    <property type="entry name" value="EGF_CA"/>
    <property type="match status" value="1"/>
</dbReference>
<evidence type="ECO:0000313" key="26">
    <source>
        <dbReference type="Proteomes" id="UP001237642"/>
    </source>
</evidence>
<dbReference type="PANTHER" id="PTHR27005">
    <property type="entry name" value="WALL-ASSOCIATED RECEPTOR KINASE-LIKE 21"/>
    <property type="match status" value="1"/>
</dbReference>
<keyword evidence="4" id="KW-0597">Phosphoprotein</keyword>
<comment type="subcellular location">
    <subcellularLocation>
        <location evidence="1">Membrane</location>
        <topology evidence="1">Single-pass type I membrane protein</topology>
    </subcellularLocation>
</comment>
<dbReference type="SMART" id="SM00181">
    <property type="entry name" value="EGF"/>
    <property type="match status" value="2"/>
</dbReference>
<comment type="function">
    <text evidence="18">Serine/threonine-protein kinase that may function as a signaling receptor of extracellular matrix component. Binding to pectin may have significance in the control of cell expansion, morphogenesis and development.</text>
</comment>
<feature type="chain" id="PRO_5042047241" evidence="22">
    <location>
        <begin position="21"/>
        <end position="785"/>
    </location>
</feature>
<dbReference type="InterPro" id="IPR000152">
    <property type="entry name" value="EGF-type_Asp/Asn_hydroxyl_site"/>
</dbReference>
<dbReference type="InterPro" id="IPR011009">
    <property type="entry name" value="Kinase-like_dom_sf"/>
</dbReference>
<dbReference type="InterPro" id="IPR045274">
    <property type="entry name" value="WAK-like"/>
</dbReference>
<dbReference type="SUPFAM" id="SSF57196">
    <property type="entry name" value="EGF/Laminin"/>
    <property type="match status" value="1"/>
</dbReference>
<evidence type="ECO:0000256" key="15">
    <source>
        <dbReference type="ARBA" id="ARBA00023180"/>
    </source>
</evidence>
<evidence type="ECO:0000259" key="24">
    <source>
        <dbReference type="PROSITE" id="PS50026"/>
    </source>
</evidence>
<feature type="signal peptide" evidence="22">
    <location>
        <begin position="1"/>
        <end position="20"/>
    </location>
</feature>
<dbReference type="Pfam" id="PF13947">
    <property type="entry name" value="GUB_WAK_bind"/>
    <property type="match status" value="1"/>
</dbReference>
<evidence type="ECO:0000259" key="23">
    <source>
        <dbReference type="PROSITE" id="PS50011"/>
    </source>
</evidence>
<keyword evidence="6 21" id="KW-0812">Transmembrane</keyword>
<keyword evidence="7 22" id="KW-0732">Signal</keyword>
<evidence type="ECO:0000256" key="6">
    <source>
        <dbReference type="ARBA" id="ARBA00022692"/>
    </source>
</evidence>
<feature type="transmembrane region" description="Helical" evidence="21">
    <location>
        <begin position="372"/>
        <end position="394"/>
    </location>
</feature>
<dbReference type="InterPro" id="IPR049883">
    <property type="entry name" value="NOTCH1_EGF-like"/>
</dbReference>
<comment type="caution">
    <text evidence="25">The sequence shown here is derived from an EMBL/GenBank/DDBJ whole genome shotgun (WGS) entry which is preliminary data.</text>
</comment>
<evidence type="ECO:0000256" key="22">
    <source>
        <dbReference type="SAM" id="SignalP"/>
    </source>
</evidence>
<keyword evidence="2" id="KW-0723">Serine/threonine-protein kinase</keyword>
<dbReference type="Gene3D" id="2.10.25.10">
    <property type="entry name" value="Laminin"/>
    <property type="match status" value="1"/>
</dbReference>
<dbReference type="PANTHER" id="PTHR27005:SF283">
    <property type="entry name" value="OS02G0633066 PROTEIN"/>
    <property type="match status" value="1"/>
</dbReference>
<dbReference type="GO" id="GO:0005509">
    <property type="term" value="F:calcium ion binding"/>
    <property type="evidence" value="ECO:0007669"/>
    <property type="project" value="InterPro"/>
</dbReference>
<evidence type="ECO:0000256" key="1">
    <source>
        <dbReference type="ARBA" id="ARBA00004479"/>
    </source>
</evidence>
<dbReference type="GO" id="GO:0005524">
    <property type="term" value="F:ATP binding"/>
    <property type="evidence" value="ECO:0007669"/>
    <property type="project" value="UniProtKB-UniRule"/>
</dbReference>
<keyword evidence="13 21" id="KW-0472">Membrane</keyword>
<evidence type="ECO:0000256" key="5">
    <source>
        <dbReference type="ARBA" id="ARBA00022679"/>
    </source>
</evidence>
<evidence type="ECO:0000256" key="20">
    <source>
        <dbReference type="PROSITE-ProRule" id="PRU10141"/>
    </source>
</evidence>
<evidence type="ECO:0000256" key="4">
    <source>
        <dbReference type="ARBA" id="ARBA00022553"/>
    </source>
</evidence>
<evidence type="ECO:0000256" key="7">
    <source>
        <dbReference type="ARBA" id="ARBA00022729"/>
    </source>
</evidence>
<feature type="domain" description="EGF-like" evidence="24">
    <location>
        <begin position="313"/>
        <end position="347"/>
    </location>
</feature>
<evidence type="ECO:0000256" key="2">
    <source>
        <dbReference type="ARBA" id="ARBA00022527"/>
    </source>
</evidence>
<dbReference type="PROSITE" id="PS50026">
    <property type="entry name" value="EGF_3"/>
    <property type="match status" value="1"/>
</dbReference>
<dbReference type="GO" id="GO:0005886">
    <property type="term" value="C:plasma membrane"/>
    <property type="evidence" value="ECO:0007669"/>
    <property type="project" value="TreeGrafter"/>
</dbReference>
<feature type="domain" description="Protein kinase" evidence="23">
    <location>
        <begin position="445"/>
        <end position="728"/>
    </location>
</feature>
<comment type="catalytic activity">
    <reaction evidence="16">
        <text>L-seryl-[protein] + ATP = O-phospho-L-seryl-[protein] + ADP + H(+)</text>
        <dbReference type="Rhea" id="RHEA:17989"/>
        <dbReference type="Rhea" id="RHEA-COMP:9863"/>
        <dbReference type="Rhea" id="RHEA-COMP:11604"/>
        <dbReference type="ChEBI" id="CHEBI:15378"/>
        <dbReference type="ChEBI" id="CHEBI:29999"/>
        <dbReference type="ChEBI" id="CHEBI:30616"/>
        <dbReference type="ChEBI" id="CHEBI:83421"/>
        <dbReference type="ChEBI" id="CHEBI:456216"/>
    </reaction>
</comment>
<dbReference type="GO" id="GO:0007166">
    <property type="term" value="P:cell surface receptor signaling pathway"/>
    <property type="evidence" value="ECO:0007669"/>
    <property type="project" value="InterPro"/>
</dbReference>
<dbReference type="AlphaFoldDB" id="A0AAD8N6X4"/>
<keyword evidence="9 20" id="KW-0547">Nucleotide-binding</keyword>
<protein>
    <submittedName>
        <fullName evidence="25">Wall-associated receptor kinase 2-like</fullName>
    </submittedName>
</protein>
<keyword evidence="8" id="KW-0677">Repeat</keyword>
<name>A0AAD8N6X4_9APIA</name>
<dbReference type="Proteomes" id="UP001237642">
    <property type="component" value="Unassembled WGS sequence"/>
</dbReference>
<keyword evidence="3 19" id="KW-0245">EGF-like domain</keyword>
<dbReference type="CDD" id="cd14066">
    <property type="entry name" value="STKc_IRAK"/>
    <property type="match status" value="1"/>
</dbReference>
<keyword evidence="25" id="KW-0675">Receptor</keyword>
<keyword evidence="14" id="KW-1015">Disulfide bond</keyword>
<dbReference type="EMBL" id="JAUIZM010000002">
    <property type="protein sequence ID" value="KAK1398192.1"/>
    <property type="molecule type" value="Genomic_DNA"/>
</dbReference>
<dbReference type="GO" id="GO:0004674">
    <property type="term" value="F:protein serine/threonine kinase activity"/>
    <property type="evidence" value="ECO:0007669"/>
    <property type="project" value="UniProtKB-KW"/>
</dbReference>
<gene>
    <name evidence="25" type="ORF">POM88_008055</name>
</gene>
<keyword evidence="5" id="KW-0808">Transferase</keyword>
<feature type="binding site" evidence="20">
    <location>
        <position position="474"/>
    </location>
    <ligand>
        <name>ATP</name>
        <dbReference type="ChEBI" id="CHEBI:30616"/>
    </ligand>
</feature>
<organism evidence="25 26">
    <name type="scientific">Heracleum sosnowskyi</name>
    <dbReference type="NCBI Taxonomy" id="360622"/>
    <lineage>
        <taxon>Eukaryota</taxon>
        <taxon>Viridiplantae</taxon>
        <taxon>Streptophyta</taxon>
        <taxon>Embryophyta</taxon>
        <taxon>Tracheophyta</taxon>
        <taxon>Spermatophyta</taxon>
        <taxon>Magnoliopsida</taxon>
        <taxon>eudicotyledons</taxon>
        <taxon>Gunneridae</taxon>
        <taxon>Pentapetalae</taxon>
        <taxon>asterids</taxon>
        <taxon>campanulids</taxon>
        <taxon>Apiales</taxon>
        <taxon>Apiaceae</taxon>
        <taxon>Apioideae</taxon>
        <taxon>apioid superclade</taxon>
        <taxon>Tordylieae</taxon>
        <taxon>Tordyliinae</taxon>
        <taxon>Heracleum</taxon>
    </lineage>
</organism>
<dbReference type="FunFam" id="3.30.200.20:FF:000043">
    <property type="entry name" value="Wall-associated receptor kinase 2"/>
    <property type="match status" value="1"/>
</dbReference>
<evidence type="ECO:0000256" key="19">
    <source>
        <dbReference type="PROSITE-ProRule" id="PRU00076"/>
    </source>
</evidence>
<dbReference type="Gene3D" id="3.30.200.20">
    <property type="entry name" value="Phosphorylase Kinase, domain 1"/>
    <property type="match status" value="1"/>
</dbReference>
<evidence type="ECO:0000256" key="13">
    <source>
        <dbReference type="ARBA" id="ARBA00023136"/>
    </source>
</evidence>
<dbReference type="InterPro" id="IPR008271">
    <property type="entry name" value="Ser/Thr_kinase_AS"/>
</dbReference>
<dbReference type="PROSITE" id="PS00108">
    <property type="entry name" value="PROTEIN_KINASE_ST"/>
    <property type="match status" value="1"/>
</dbReference>
<accession>A0AAD8N6X4</accession>
<dbReference type="SMART" id="SM00220">
    <property type="entry name" value="S_TKc"/>
    <property type="match status" value="1"/>
</dbReference>
<dbReference type="InterPro" id="IPR001881">
    <property type="entry name" value="EGF-like_Ca-bd_dom"/>
</dbReference>
<reference evidence="25" key="2">
    <citation type="submission" date="2023-05" db="EMBL/GenBank/DDBJ databases">
        <authorList>
            <person name="Schelkunov M.I."/>
        </authorList>
    </citation>
    <scope>NUCLEOTIDE SEQUENCE</scope>
    <source>
        <strain evidence="25">Hsosn_3</strain>
        <tissue evidence="25">Leaf</tissue>
    </source>
</reference>
<dbReference type="InterPro" id="IPR000719">
    <property type="entry name" value="Prot_kinase_dom"/>
</dbReference>
<dbReference type="PROSITE" id="PS00010">
    <property type="entry name" value="ASX_HYDROXYL"/>
    <property type="match status" value="1"/>
</dbReference>
<reference evidence="25" key="1">
    <citation type="submission" date="2023-02" db="EMBL/GenBank/DDBJ databases">
        <title>Genome of toxic invasive species Heracleum sosnowskyi carries increased number of genes despite the absence of recent whole-genome duplications.</title>
        <authorList>
            <person name="Schelkunov M."/>
            <person name="Shtratnikova V."/>
            <person name="Makarenko M."/>
            <person name="Klepikova A."/>
            <person name="Omelchenko D."/>
            <person name="Novikova G."/>
            <person name="Obukhova E."/>
            <person name="Bogdanov V."/>
            <person name="Penin A."/>
            <person name="Logacheva M."/>
        </authorList>
    </citation>
    <scope>NUCLEOTIDE SEQUENCE</scope>
    <source>
        <strain evidence="25">Hsosn_3</strain>
        <tissue evidence="25">Leaf</tissue>
    </source>
</reference>
<sequence>MYLLLVLLVCALGLEGPTSACNTTIETNNSHSIMNVGVFAKPGCQSHCGNLKVPYPFGIISEGNKDQNCSLNSWFGITCDTTTNPPKALITYWNFEIFDISDTELRISNDVAEKCYNQSGSVDRTYSPSMDLDSTPYTYSLANVLTIVGCDDYANIYEDTLVPKSCTSTCLSAEEVGKEGCFGTGCCQLSINAIQFSKIVLGSYSNHTVNNISSFNPCGYAFLGEKNSFNISLLSDLSDAVFKNKIMDTVPRVLDWAIYQEGKYCDEAQNYSSYACIHANSTCIGGGKRSWRYRCICKQGYEGNPYLSPGCNDIDECADPSKNDCAKTCINMPGNYKCSCPHGYYGDGRKNGSGCIAEQVSRVRSQFPLIKFITGMSIGCISLIVGANWLYCVIRKRKHNQLREKFFQQNGGLLLKQQCKSKEGVTIESTKLFTDEELKKATNNYASDRIIGQGGYGVVFKGILLDQRVVAIKKSKIMDTTQIEQFINEMIILTQVNHRNVVKLLGCCLECEVPLLVYEFVSNGTVYEHVHNINGGMSWLSLENRLRIAAESSGALAYLHSATSIPIIHRDVKLANILLDNHRVAKISDFGASRLVPLDQTQVTTLVQGTLGYLDPEYFHTGQLTDKSDVYSFGVVLAELLTGRKPICMERSPEDRNLATYFITSVNENRFFQILEPRLVKEGTLKQLETAAQLVKRCLSLNGRERPAMKEVTAEIESLRKFSKHPWANQQGIEETTRLIGRTEIQHSDLYEIQLNSSNNFGNGSGQYYSSNTTISLLHPSTSPS</sequence>
<evidence type="ECO:0000256" key="10">
    <source>
        <dbReference type="ARBA" id="ARBA00022777"/>
    </source>
</evidence>
<dbReference type="FunFam" id="2.10.25.10:FF:000038">
    <property type="entry name" value="Fibrillin 2"/>
    <property type="match status" value="1"/>
</dbReference>
<evidence type="ECO:0000256" key="16">
    <source>
        <dbReference type="ARBA" id="ARBA00047558"/>
    </source>
</evidence>
<dbReference type="PROSITE" id="PS50011">
    <property type="entry name" value="PROTEIN_KINASE_DOM"/>
    <property type="match status" value="1"/>
</dbReference>
<dbReference type="FunFam" id="1.10.510.10:FF:000084">
    <property type="entry name" value="Wall-associated receptor kinase 2"/>
    <property type="match status" value="1"/>
</dbReference>
<keyword evidence="11 20" id="KW-0067">ATP-binding</keyword>
<dbReference type="SMART" id="SM00179">
    <property type="entry name" value="EGF_CA"/>
    <property type="match status" value="1"/>
</dbReference>
<dbReference type="PROSITE" id="PS00107">
    <property type="entry name" value="PROTEIN_KINASE_ATP"/>
    <property type="match status" value="1"/>
</dbReference>
<evidence type="ECO:0000313" key="25">
    <source>
        <dbReference type="EMBL" id="KAK1398192.1"/>
    </source>
</evidence>
<dbReference type="CDD" id="cd00054">
    <property type="entry name" value="EGF_CA"/>
    <property type="match status" value="1"/>
</dbReference>
<dbReference type="Pfam" id="PF07645">
    <property type="entry name" value="EGF_CA"/>
    <property type="match status" value="1"/>
</dbReference>
<comment type="caution">
    <text evidence="19">Lacks conserved residue(s) required for the propagation of feature annotation.</text>
</comment>
<evidence type="ECO:0000256" key="14">
    <source>
        <dbReference type="ARBA" id="ARBA00023157"/>
    </source>
</evidence>
<dbReference type="InterPro" id="IPR000742">
    <property type="entry name" value="EGF"/>
</dbReference>
<dbReference type="GO" id="GO:0030247">
    <property type="term" value="F:polysaccharide binding"/>
    <property type="evidence" value="ECO:0007669"/>
    <property type="project" value="InterPro"/>
</dbReference>
<evidence type="ECO:0000256" key="18">
    <source>
        <dbReference type="ARBA" id="ARBA00058961"/>
    </source>
</evidence>
<evidence type="ECO:0000256" key="21">
    <source>
        <dbReference type="SAM" id="Phobius"/>
    </source>
</evidence>
<evidence type="ECO:0000256" key="11">
    <source>
        <dbReference type="ARBA" id="ARBA00022840"/>
    </source>
</evidence>
<keyword evidence="10 25" id="KW-0418">Kinase</keyword>
<comment type="catalytic activity">
    <reaction evidence="17">
        <text>L-threonyl-[protein] + ATP = O-phospho-L-threonyl-[protein] + ADP + H(+)</text>
        <dbReference type="Rhea" id="RHEA:46608"/>
        <dbReference type="Rhea" id="RHEA-COMP:11060"/>
        <dbReference type="Rhea" id="RHEA-COMP:11605"/>
        <dbReference type="ChEBI" id="CHEBI:15378"/>
        <dbReference type="ChEBI" id="CHEBI:30013"/>
        <dbReference type="ChEBI" id="CHEBI:30616"/>
        <dbReference type="ChEBI" id="CHEBI:61977"/>
        <dbReference type="ChEBI" id="CHEBI:456216"/>
    </reaction>
</comment>
<evidence type="ECO:0000256" key="12">
    <source>
        <dbReference type="ARBA" id="ARBA00022989"/>
    </source>
</evidence>
<dbReference type="InterPro" id="IPR017441">
    <property type="entry name" value="Protein_kinase_ATP_BS"/>
</dbReference>
<evidence type="ECO:0000256" key="8">
    <source>
        <dbReference type="ARBA" id="ARBA00022737"/>
    </source>
</evidence>